<feature type="region of interest" description="Disordered" evidence="1">
    <location>
        <begin position="219"/>
        <end position="238"/>
    </location>
</feature>
<dbReference type="EMBL" id="ML210160">
    <property type="protein sequence ID" value="TFK27961.1"/>
    <property type="molecule type" value="Genomic_DNA"/>
</dbReference>
<evidence type="ECO:0000256" key="1">
    <source>
        <dbReference type="SAM" id="MobiDB-lite"/>
    </source>
</evidence>
<evidence type="ECO:0000313" key="2">
    <source>
        <dbReference type="EMBL" id="TFK27961.1"/>
    </source>
</evidence>
<feature type="region of interest" description="Disordered" evidence="1">
    <location>
        <begin position="405"/>
        <end position="425"/>
    </location>
</feature>
<dbReference type="AlphaFoldDB" id="A0A5C3LHG1"/>
<gene>
    <name evidence="2" type="ORF">FA15DRAFT_653264</name>
</gene>
<proteinExistence type="predicted"/>
<dbReference type="Proteomes" id="UP000307440">
    <property type="component" value="Unassembled WGS sequence"/>
</dbReference>
<keyword evidence="3" id="KW-1185">Reference proteome</keyword>
<reference evidence="2 3" key="1">
    <citation type="journal article" date="2019" name="Nat. Ecol. Evol.">
        <title>Megaphylogeny resolves global patterns of mushroom evolution.</title>
        <authorList>
            <person name="Varga T."/>
            <person name="Krizsan K."/>
            <person name="Foldi C."/>
            <person name="Dima B."/>
            <person name="Sanchez-Garcia M."/>
            <person name="Sanchez-Ramirez S."/>
            <person name="Szollosi G.J."/>
            <person name="Szarkandi J.G."/>
            <person name="Papp V."/>
            <person name="Albert L."/>
            <person name="Andreopoulos W."/>
            <person name="Angelini C."/>
            <person name="Antonin V."/>
            <person name="Barry K.W."/>
            <person name="Bougher N.L."/>
            <person name="Buchanan P."/>
            <person name="Buyck B."/>
            <person name="Bense V."/>
            <person name="Catcheside P."/>
            <person name="Chovatia M."/>
            <person name="Cooper J."/>
            <person name="Damon W."/>
            <person name="Desjardin D."/>
            <person name="Finy P."/>
            <person name="Geml J."/>
            <person name="Haridas S."/>
            <person name="Hughes K."/>
            <person name="Justo A."/>
            <person name="Karasinski D."/>
            <person name="Kautmanova I."/>
            <person name="Kiss B."/>
            <person name="Kocsube S."/>
            <person name="Kotiranta H."/>
            <person name="LaButti K.M."/>
            <person name="Lechner B.E."/>
            <person name="Liimatainen K."/>
            <person name="Lipzen A."/>
            <person name="Lukacs Z."/>
            <person name="Mihaltcheva S."/>
            <person name="Morgado L.N."/>
            <person name="Niskanen T."/>
            <person name="Noordeloos M.E."/>
            <person name="Ohm R.A."/>
            <person name="Ortiz-Santana B."/>
            <person name="Ovrebo C."/>
            <person name="Racz N."/>
            <person name="Riley R."/>
            <person name="Savchenko A."/>
            <person name="Shiryaev A."/>
            <person name="Soop K."/>
            <person name="Spirin V."/>
            <person name="Szebenyi C."/>
            <person name="Tomsovsky M."/>
            <person name="Tulloss R.E."/>
            <person name="Uehling J."/>
            <person name="Grigoriev I.V."/>
            <person name="Vagvolgyi C."/>
            <person name="Papp T."/>
            <person name="Martin F.M."/>
            <person name="Miettinen O."/>
            <person name="Hibbett D.S."/>
            <person name="Nagy L.G."/>
        </authorList>
    </citation>
    <scope>NUCLEOTIDE SEQUENCE [LARGE SCALE GENOMIC DNA]</scope>
    <source>
        <strain evidence="2 3">CBS 121175</strain>
    </source>
</reference>
<protein>
    <submittedName>
        <fullName evidence="2">Uncharacterized protein</fullName>
    </submittedName>
</protein>
<evidence type="ECO:0000313" key="3">
    <source>
        <dbReference type="Proteomes" id="UP000307440"/>
    </source>
</evidence>
<feature type="region of interest" description="Disordered" evidence="1">
    <location>
        <begin position="336"/>
        <end position="360"/>
    </location>
</feature>
<sequence length="425" mass="46686">MIDSIPSIGQSMPTSWNHHYAEEARRTGLFTVFRKGLRTNCVTTGVNCAWVNDANFHRMAGKTKAIGQFLVTLRPTFSVSLLYPAPKQDQLESRRLVFGELKRGLRDEAQIQIFGVSRGDQCPSVQVKELSTVQLCKNVTLPFTRSGTHRASFRHVPYPADVIWQRSKAMQLKLRRIPPNRRCSAMLCMEAGRNKDSSRHDGQVEYICHQLSGLGCPGGGTAQKTQGNPKEPHSAGSDSNLAYHLLTPVTWARGQHVAGVLGWHAPFSAIDRRKSPQMVTGTFSIGLNPLPRAKTFVSGRDTTLDGFYSLSSGSDPEALPRLTAVPPAGMRIRCVNGRGDDGNSQSTRLSSRKGQKKDTSSFCGDVICECQQSEPSGSKKLLNPPLYLGDLSDDIPLHISRSGHALERRSHNRSSRGKIITLALS</sequence>
<organism evidence="2 3">
    <name type="scientific">Coprinopsis marcescibilis</name>
    <name type="common">Agaric fungus</name>
    <name type="synonym">Psathyrella marcescibilis</name>
    <dbReference type="NCBI Taxonomy" id="230819"/>
    <lineage>
        <taxon>Eukaryota</taxon>
        <taxon>Fungi</taxon>
        <taxon>Dikarya</taxon>
        <taxon>Basidiomycota</taxon>
        <taxon>Agaricomycotina</taxon>
        <taxon>Agaricomycetes</taxon>
        <taxon>Agaricomycetidae</taxon>
        <taxon>Agaricales</taxon>
        <taxon>Agaricineae</taxon>
        <taxon>Psathyrellaceae</taxon>
        <taxon>Coprinopsis</taxon>
    </lineage>
</organism>
<accession>A0A5C3LHG1</accession>
<name>A0A5C3LHG1_COPMA</name>